<name>A0A165GSR0_9APHY</name>
<feature type="transmembrane region" description="Helical" evidence="7">
    <location>
        <begin position="79"/>
        <end position="99"/>
    </location>
</feature>
<feature type="transmembrane region" description="Helical" evidence="7">
    <location>
        <begin position="284"/>
        <end position="306"/>
    </location>
</feature>
<feature type="transmembrane region" description="Helical" evidence="7">
    <location>
        <begin position="111"/>
        <end position="128"/>
    </location>
</feature>
<feature type="transmembrane region" description="Helical" evidence="7">
    <location>
        <begin position="326"/>
        <end position="344"/>
    </location>
</feature>
<dbReference type="AlphaFoldDB" id="A0A165GSR0"/>
<evidence type="ECO:0000256" key="3">
    <source>
        <dbReference type="ARBA" id="ARBA00022692"/>
    </source>
</evidence>
<protein>
    <submittedName>
        <fullName evidence="9">MFS general substrate transporter</fullName>
    </submittedName>
</protein>
<dbReference type="Proteomes" id="UP000076871">
    <property type="component" value="Unassembled WGS sequence"/>
</dbReference>
<dbReference type="GeneID" id="63822519"/>
<keyword evidence="2" id="KW-0813">Transport</keyword>
<evidence type="ECO:0000256" key="5">
    <source>
        <dbReference type="ARBA" id="ARBA00023136"/>
    </source>
</evidence>
<feature type="transmembrane region" description="Helical" evidence="7">
    <location>
        <begin position="434"/>
        <end position="456"/>
    </location>
</feature>
<feature type="transmembrane region" description="Helical" evidence="7">
    <location>
        <begin position="388"/>
        <end position="414"/>
    </location>
</feature>
<dbReference type="PANTHER" id="PTHR23504:SF15">
    <property type="entry name" value="MAJOR FACILITATOR SUPERFAMILY (MFS) PROFILE DOMAIN-CONTAINING PROTEIN"/>
    <property type="match status" value="1"/>
</dbReference>
<dbReference type="PROSITE" id="PS50850">
    <property type="entry name" value="MFS"/>
    <property type="match status" value="1"/>
</dbReference>
<keyword evidence="5 7" id="KW-0472">Membrane</keyword>
<reference evidence="9 10" key="1">
    <citation type="journal article" date="2016" name="Mol. Biol. Evol.">
        <title>Comparative Genomics of Early-Diverging Mushroom-Forming Fungi Provides Insights into the Origins of Lignocellulose Decay Capabilities.</title>
        <authorList>
            <person name="Nagy L.G."/>
            <person name="Riley R."/>
            <person name="Tritt A."/>
            <person name="Adam C."/>
            <person name="Daum C."/>
            <person name="Floudas D."/>
            <person name="Sun H."/>
            <person name="Yadav J.S."/>
            <person name="Pangilinan J."/>
            <person name="Larsson K.H."/>
            <person name="Matsuura K."/>
            <person name="Barry K."/>
            <person name="Labutti K."/>
            <person name="Kuo R."/>
            <person name="Ohm R.A."/>
            <person name="Bhattacharya S.S."/>
            <person name="Shirouzu T."/>
            <person name="Yoshinaga Y."/>
            <person name="Martin F.M."/>
            <person name="Grigoriev I.V."/>
            <person name="Hibbett D.S."/>
        </authorList>
    </citation>
    <scope>NUCLEOTIDE SEQUENCE [LARGE SCALE GENOMIC DNA]</scope>
    <source>
        <strain evidence="9 10">93-53</strain>
    </source>
</reference>
<organism evidence="9 10">
    <name type="scientific">Laetiporus sulphureus 93-53</name>
    <dbReference type="NCBI Taxonomy" id="1314785"/>
    <lineage>
        <taxon>Eukaryota</taxon>
        <taxon>Fungi</taxon>
        <taxon>Dikarya</taxon>
        <taxon>Basidiomycota</taxon>
        <taxon>Agaricomycotina</taxon>
        <taxon>Agaricomycetes</taxon>
        <taxon>Polyporales</taxon>
        <taxon>Laetiporus</taxon>
    </lineage>
</organism>
<dbReference type="OrthoDB" id="419616at2759"/>
<dbReference type="InterPro" id="IPR011701">
    <property type="entry name" value="MFS"/>
</dbReference>
<proteinExistence type="predicted"/>
<comment type="subcellular location">
    <subcellularLocation>
        <location evidence="1">Membrane</location>
        <topology evidence="1">Multi-pass membrane protein</topology>
    </subcellularLocation>
</comment>
<evidence type="ECO:0000256" key="6">
    <source>
        <dbReference type="SAM" id="MobiDB-lite"/>
    </source>
</evidence>
<feature type="transmembrane region" description="Helical" evidence="7">
    <location>
        <begin position="171"/>
        <end position="191"/>
    </location>
</feature>
<feature type="transmembrane region" description="Helical" evidence="7">
    <location>
        <begin position="211"/>
        <end position="233"/>
    </location>
</feature>
<evidence type="ECO:0000259" key="8">
    <source>
        <dbReference type="PROSITE" id="PS50850"/>
    </source>
</evidence>
<feature type="region of interest" description="Disordered" evidence="6">
    <location>
        <begin position="1"/>
        <end position="31"/>
    </location>
</feature>
<sequence>MSDQEPRVLAQDNTTMDSESTSLLESARKATRPSPLPKLQLAVVYAVKLMIPLATTQSMPYINLLVAELVGSDDADTGYYSGLVGSAGSIAHILTIYAWGRLSDRYGRKPIIISGTALTAVCTLLFGLSRSFSSVLVTKFLIGGFSATTSAIHSVVGELTDSTNQATAFPLYDIVSAVGFALGPLIGGTFANPATEYPGWFDTPFWRNYPYFLPCLITTLLALVALFLAIFVLEETLPGRIALLKDLDEDSALIESSESTIDEAEIMDSPSKPLGVKVLLSTPVILMVCASSGALAFVASCFNTVFVLQSYTSVENGGLGLKPAQIGQALTIMGTVSIFLKLSLPPLLRRFGTLTMFRFCMRSWPVTFASMSLLSLIAQRAVQPEGRAVEWVAVSFVLFLSRIGTMAFSIIMLLTKDHTPGTSSLGTSNGLAEFAQSLAAVFSPTIVSSLFAFSVSKHVLDGHLWVIIMVVLAVFSGTFADRLKKFRD</sequence>
<dbReference type="PANTHER" id="PTHR23504">
    <property type="entry name" value="MAJOR FACILITATOR SUPERFAMILY DOMAIN-CONTAINING PROTEIN 10"/>
    <property type="match status" value="1"/>
</dbReference>
<dbReference type="Pfam" id="PF07690">
    <property type="entry name" value="MFS_1"/>
    <property type="match status" value="1"/>
</dbReference>
<evidence type="ECO:0000256" key="1">
    <source>
        <dbReference type="ARBA" id="ARBA00004141"/>
    </source>
</evidence>
<feature type="transmembrane region" description="Helical" evidence="7">
    <location>
        <begin position="140"/>
        <end position="159"/>
    </location>
</feature>
<dbReference type="EMBL" id="KV427608">
    <property type="protein sequence ID" value="KZT10758.1"/>
    <property type="molecule type" value="Genomic_DNA"/>
</dbReference>
<dbReference type="Gene3D" id="1.20.1250.20">
    <property type="entry name" value="MFS general substrate transporter like domains"/>
    <property type="match status" value="1"/>
</dbReference>
<dbReference type="RefSeq" id="XP_040768498.1">
    <property type="nucleotide sequence ID" value="XM_040905489.1"/>
</dbReference>
<evidence type="ECO:0000313" key="9">
    <source>
        <dbReference type="EMBL" id="KZT10758.1"/>
    </source>
</evidence>
<feature type="transmembrane region" description="Helical" evidence="7">
    <location>
        <begin position="462"/>
        <end position="480"/>
    </location>
</feature>
<feature type="transmembrane region" description="Helical" evidence="7">
    <location>
        <begin position="39"/>
        <end position="59"/>
    </location>
</feature>
<dbReference type="InterPro" id="IPR020846">
    <property type="entry name" value="MFS_dom"/>
</dbReference>
<dbReference type="GO" id="GO:0022857">
    <property type="term" value="F:transmembrane transporter activity"/>
    <property type="evidence" value="ECO:0007669"/>
    <property type="project" value="InterPro"/>
</dbReference>
<accession>A0A165GSR0</accession>
<keyword evidence="10" id="KW-1185">Reference proteome</keyword>
<evidence type="ECO:0000256" key="4">
    <source>
        <dbReference type="ARBA" id="ARBA00022989"/>
    </source>
</evidence>
<evidence type="ECO:0000313" key="10">
    <source>
        <dbReference type="Proteomes" id="UP000076871"/>
    </source>
</evidence>
<dbReference type="GO" id="GO:0016020">
    <property type="term" value="C:membrane"/>
    <property type="evidence" value="ECO:0007669"/>
    <property type="project" value="UniProtKB-SubCell"/>
</dbReference>
<dbReference type="InParanoid" id="A0A165GSR0"/>
<keyword evidence="4 7" id="KW-1133">Transmembrane helix</keyword>
<evidence type="ECO:0000256" key="2">
    <source>
        <dbReference type="ARBA" id="ARBA00022448"/>
    </source>
</evidence>
<dbReference type="SUPFAM" id="SSF103473">
    <property type="entry name" value="MFS general substrate transporter"/>
    <property type="match status" value="1"/>
</dbReference>
<evidence type="ECO:0000256" key="7">
    <source>
        <dbReference type="SAM" id="Phobius"/>
    </source>
</evidence>
<feature type="compositionally biased region" description="Polar residues" evidence="6">
    <location>
        <begin position="11"/>
        <end position="24"/>
    </location>
</feature>
<gene>
    <name evidence="9" type="ORF">LAESUDRAFT_672239</name>
</gene>
<dbReference type="InterPro" id="IPR036259">
    <property type="entry name" value="MFS_trans_sf"/>
</dbReference>
<feature type="domain" description="Major facilitator superfamily (MFS) profile" evidence="8">
    <location>
        <begin position="41"/>
        <end position="484"/>
    </location>
</feature>
<feature type="non-terminal residue" evidence="9">
    <location>
        <position position="488"/>
    </location>
</feature>
<keyword evidence="3 7" id="KW-0812">Transmembrane</keyword>